<name>C0PN59_MAIZE</name>
<proteinExistence type="evidence at transcript level"/>
<dbReference type="EMBL" id="BT069728">
    <property type="protein sequence ID" value="ACN36625.1"/>
    <property type="molecule type" value="mRNA"/>
</dbReference>
<accession>C0PN59</accession>
<protein>
    <submittedName>
        <fullName evidence="1">Uncharacterized protein</fullName>
    </submittedName>
</protein>
<reference evidence="1" key="1">
    <citation type="journal article" date="2009" name="PLoS Genet.">
        <title>Sequencing, mapping, and analysis of 27,455 maize full-length cDNAs.</title>
        <authorList>
            <person name="Soderlund C."/>
            <person name="Descour A."/>
            <person name="Kudrna D."/>
            <person name="Bomhoff M."/>
            <person name="Boyd L."/>
            <person name="Currie J."/>
            <person name="Angelova A."/>
            <person name="Collura K."/>
            <person name="Wissotski M."/>
            <person name="Ashley E."/>
            <person name="Morrow D."/>
            <person name="Fernandes J."/>
            <person name="Walbot V."/>
            <person name="Yu Y."/>
        </authorList>
    </citation>
    <scope>NUCLEOTIDE SEQUENCE</scope>
    <source>
        <strain evidence="1">B73</strain>
    </source>
</reference>
<sequence length="21" mass="2520">MWVELNIRVPKLGLKRLKNLV</sequence>
<organism evidence="1">
    <name type="scientific">Zea mays</name>
    <name type="common">Maize</name>
    <dbReference type="NCBI Taxonomy" id="4577"/>
    <lineage>
        <taxon>Eukaryota</taxon>
        <taxon>Viridiplantae</taxon>
        <taxon>Streptophyta</taxon>
        <taxon>Embryophyta</taxon>
        <taxon>Tracheophyta</taxon>
        <taxon>Spermatophyta</taxon>
        <taxon>Magnoliopsida</taxon>
        <taxon>Liliopsida</taxon>
        <taxon>Poales</taxon>
        <taxon>Poaceae</taxon>
        <taxon>PACMAD clade</taxon>
        <taxon>Panicoideae</taxon>
        <taxon>Andropogonodae</taxon>
        <taxon>Andropogoneae</taxon>
        <taxon>Tripsacinae</taxon>
        <taxon>Zea</taxon>
    </lineage>
</organism>
<evidence type="ECO:0000313" key="1">
    <source>
        <dbReference type="EMBL" id="ACN36625.1"/>
    </source>
</evidence>
<dbReference type="AlphaFoldDB" id="C0PN59"/>